<protein>
    <submittedName>
        <fullName evidence="2">Uncharacterized protein</fullName>
    </submittedName>
</protein>
<dbReference type="Proteomes" id="UP000094869">
    <property type="component" value="Unassembled WGS sequence"/>
</dbReference>
<dbReference type="EMBL" id="MEHD01000008">
    <property type="protein sequence ID" value="ODR60975.1"/>
    <property type="molecule type" value="Genomic_DNA"/>
</dbReference>
<reference evidence="3 5" key="1">
    <citation type="submission" date="2016-08" db="EMBL/GenBank/DDBJ databases">
        <title>Characterization of Isolates of Eisenbergiella tayi Derived from Blood Cultures, Using Whole Genome Sequencing.</title>
        <authorList>
            <person name="Bernier A.-M."/>
            <person name="Burdz T."/>
            <person name="Wiebe D."/>
            <person name="Bernard K."/>
        </authorList>
    </citation>
    <scope>NUCLEOTIDE SEQUENCE [LARGE SCALE GENOMIC DNA]</scope>
    <source>
        <strain evidence="3 5">NML120146</strain>
    </source>
</reference>
<evidence type="ECO:0000256" key="1">
    <source>
        <dbReference type="SAM" id="Phobius"/>
    </source>
</evidence>
<reference evidence="2 4" key="2">
    <citation type="submission" date="2016-08" db="EMBL/GenBank/DDBJ databases">
        <authorList>
            <person name="Seilhamer J.J."/>
        </authorList>
    </citation>
    <scope>NUCLEOTIDE SEQUENCE [LARGE SCALE GENOMIC DNA]</scope>
    <source>
        <strain evidence="2 4">NML150140-1</strain>
    </source>
</reference>
<accession>A0A1E3U9V6</accession>
<gene>
    <name evidence="2" type="ORF">BEI59_28195</name>
    <name evidence="3" type="ORF">BEI63_02420</name>
</gene>
<sequence>MYIYYIYFYFYNFKYTLCIIMSFFHTFLSFFTTYFLHFFIGNITDIYNSKHFYPDYTIKKRIKIHFALPDIIWQKNGAR</sequence>
<evidence type="ECO:0000313" key="4">
    <source>
        <dbReference type="Proteomes" id="UP000094271"/>
    </source>
</evidence>
<feature type="transmembrane region" description="Helical" evidence="1">
    <location>
        <begin position="12"/>
        <end position="40"/>
    </location>
</feature>
<proteinExistence type="predicted"/>
<comment type="caution">
    <text evidence="2">The sequence shown here is derived from an EMBL/GenBank/DDBJ whole genome shotgun (WGS) entry which is preliminary data.</text>
</comment>
<dbReference type="EMBL" id="MEHA01000029">
    <property type="protein sequence ID" value="ODR44669.1"/>
    <property type="molecule type" value="Genomic_DNA"/>
</dbReference>
<evidence type="ECO:0000313" key="3">
    <source>
        <dbReference type="EMBL" id="ODR60975.1"/>
    </source>
</evidence>
<name>A0A1E3U9V6_9FIRM</name>
<keyword evidence="1" id="KW-0472">Membrane</keyword>
<dbReference type="AlphaFoldDB" id="A0A1E3U9V6"/>
<organism evidence="2 4">
    <name type="scientific">Eisenbergiella tayi</name>
    <dbReference type="NCBI Taxonomy" id="1432052"/>
    <lineage>
        <taxon>Bacteria</taxon>
        <taxon>Bacillati</taxon>
        <taxon>Bacillota</taxon>
        <taxon>Clostridia</taxon>
        <taxon>Lachnospirales</taxon>
        <taxon>Lachnospiraceae</taxon>
        <taxon>Eisenbergiella</taxon>
    </lineage>
</organism>
<dbReference type="Proteomes" id="UP000094271">
    <property type="component" value="Unassembled WGS sequence"/>
</dbReference>
<keyword evidence="5" id="KW-1185">Reference proteome</keyword>
<keyword evidence="1" id="KW-1133">Transmembrane helix</keyword>
<keyword evidence="1" id="KW-0812">Transmembrane</keyword>
<evidence type="ECO:0000313" key="2">
    <source>
        <dbReference type="EMBL" id="ODR44669.1"/>
    </source>
</evidence>
<evidence type="ECO:0000313" key="5">
    <source>
        <dbReference type="Proteomes" id="UP000094869"/>
    </source>
</evidence>